<dbReference type="SUPFAM" id="SSF49899">
    <property type="entry name" value="Concanavalin A-like lectins/glucanases"/>
    <property type="match status" value="1"/>
</dbReference>
<dbReference type="GO" id="GO:0019005">
    <property type="term" value="C:SCF ubiquitin ligase complex"/>
    <property type="evidence" value="ECO:0007669"/>
    <property type="project" value="TreeGrafter"/>
</dbReference>
<keyword evidence="3" id="KW-1185">Reference proteome</keyword>
<dbReference type="OrthoDB" id="5951542at2759"/>
<dbReference type="InterPro" id="IPR035754">
    <property type="entry name" value="SPRY_SPSB3"/>
</dbReference>
<dbReference type="SMART" id="SM00449">
    <property type="entry name" value="SPRY"/>
    <property type="match status" value="1"/>
</dbReference>
<dbReference type="PANTHER" id="PTHR12245:SF5">
    <property type="entry name" value="SPRY DOMAIN-CONTAINING SOCS BOX PROTEIN 3"/>
    <property type="match status" value="1"/>
</dbReference>
<evidence type="ECO:0000259" key="2">
    <source>
        <dbReference type="PROSITE" id="PS50188"/>
    </source>
</evidence>
<dbReference type="PANTHER" id="PTHR12245">
    <property type="entry name" value="SPRY DOMAIN CONTAINING SOCS BOX PROTEIN"/>
    <property type="match status" value="1"/>
</dbReference>
<dbReference type="InterPro" id="IPR013320">
    <property type="entry name" value="ConA-like_dom_sf"/>
</dbReference>
<evidence type="ECO:0000256" key="1">
    <source>
        <dbReference type="ARBA" id="ARBA00022786"/>
    </source>
</evidence>
<dbReference type="InterPro" id="IPR001870">
    <property type="entry name" value="B30.2/SPRY"/>
</dbReference>
<sequence length="319" mass="35754">MYFIDCKMRDDLDALLVTPGERYCDCKEDCLCGEQNEIEWQWDEKYASKTLRLSKMNLEVNFNPGYSMGTSAVRGNKLMASGRHHYWEVKMITQVYGTDIMIGVGTSKVNLESSGLTFTSLLGLDSESWGFSYKGDIQHRGQKQKYSLPFAQGSLVGVHLDTWRGTLEFYLNRKPLGIAFTGLRGLELYPMISSTAAQSKIRITHSSSIPVTLQLECLAALKPSLRTMLLEGFPGLRHLTTSIFANILQSSYNKDEDELSEDFNILDEFDVAVVGFKKSRRSLTQDDGSMPGTARRECEMCGNTTSVLFALPLCTICCD</sequence>
<dbReference type="AlphaFoldDB" id="A0A6J0CE08"/>
<reference evidence="4 5" key="1">
    <citation type="submission" date="2025-04" db="UniProtKB">
        <authorList>
            <consortium name="RefSeq"/>
        </authorList>
    </citation>
    <scope>IDENTIFICATION</scope>
    <source>
        <tissue evidence="4 5">Whole body</tissue>
    </source>
</reference>
<feature type="domain" description="B30.2/SPRY" evidence="2">
    <location>
        <begin position="19"/>
        <end position="210"/>
    </location>
</feature>
<protein>
    <submittedName>
        <fullName evidence="4 5">SPRY domain-containing SOCS box protein 3-like</fullName>
    </submittedName>
</protein>
<dbReference type="GeneID" id="107228019"/>
<dbReference type="InterPro" id="IPR003877">
    <property type="entry name" value="SPRY_dom"/>
</dbReference>
<dbReference type="Gene3D" id="2.60.120.920">
    <property type="match status" value="1"/>
</dbReference>
<dbReference type="RefSeq" id="XP_015524845.1">
    <property type="nucleotide sequence ID" value="XM_015669359.1"/>
</dbReference>
<dbReference type="Pfam" id="PF00622">
    <property type="entry name" value="SPRY"/>
    <property type="match status" value="1"/>
</dbReference>
<dbReference type="PROSITE" id="PS50188">
    <property type="entry name" value="B302_SPRY"/>
    <property type="match status" value="1"/>
</dbReference>
<dbReference type="CDD" id="cd12876">
    <property type="entry name" value="SPRY_SOCS3"/>
    <property type="match status" value="1"/>
</dbReference>
<evidence type="ECO:0000313" key="3">
    <source>
        <dbReference type="Proteomes" id="UP000829291"/>
    </source>
</evidence>
<gene>
    <name evidence="4 5" type="primary">LOC107228019</name>
</gene>
<keyword evidence="1" id="KW-0833">Ubl conjugation pathway</keyword>
<dbReference type="GO" id="GO:0043161">
    <property type="term" value="P:proteasome-mediated ubiquitin-dependent protein catabolic process"/>
    <property type="evidence" value="ECO:0007669"/>
    <property type="project" value="TreeGrafter"/>
</dbReference>
<name>A0A6J0CE08_NEOLC</name>
<accession>A0A6J0CE08</accession>
<dbReference type="Proteomes" id="UP000829291">
    <property type="component" value="Chromosome 5"/>
</dbReference>
<dbReference type="KEGG" id="nlo:107228019"/>
<organism evidence="3 4">
    <name type="scientific">Neodiprion lecontei</name>
    <name type="common">Redheaded pine sawfly</name>
    <dbReference type="NCBI Taxonomy" id="441921"/>
    <lineage>
        <taxon>Eukaryota</taxon>
        <taxon>Metazoa</taxon>
        <taxon>Ecdysozoa</taxon>
        <taxon>Arthropoda</taxon>
        <taxon>Hexapoda</taxon>
        <taxon>Insecta</taxon>
        <taxon>Pterygota</taxon>
        <taxon>Neoptera</taxon>
        <taxon>Endopterygota</taxon>
        <taxon>Hymenoptera</taxon>
        <taxon>Tenthredinoidea</taxon>
        <taxon>Diprionidae</taxon>
        <taxon>Diprioninae</taxon>
        <taxon>Neodiprion</taxon>
    </lineage>
</organism>
<proteinExistence type="predicted"/>
<dbReference type="InterPro" id="IPR050672">
    <property type="entry name" value="FBXO45-Fsn/SPSB_families"/>
</dbReference>
<evidence type="ECO:0000313" key="5">
    <source>
        <dbReference type="RefSeq" id="XP_015524846.1"/>
    </source>
</evidence>
<dbReference type="RefSeq" id="XP_015524846.1">
    <property type="nucleotide sequence ID" value="XM_015669360.1"/>
</dbReference>
<evidence type="ECO:0000313" key="4">
    <source>
        <dbReference type="RefSeq" id="XP_015524845.1"/>
    </source>
</evidence>
<dbReference type="InterPro" id="IPR043136">
    <property type="entry name" value="B30.2/SPRY_sf"/>
</dbReference>